<gene>
    <name evidence="1" type="ORF">OKA104_LOCUS50153</name>
</gene>
<organism evidence="1 2">
    <name type="scientific">Adineta steineri</name>
    <dbReference type="NCBI Taxonomy" id="433720"/>
    <lineage>
        <taxon>Eukaryota</taxon>
        <taxon>Metazoa</taxon>
        <taxon>Spiralia</taxon>
        <taxon>Gnathifera</taxon>
        <taxon>Rotifera</taxon>
        <taxon>Eurotatoria</taxon>
        <taxon>Bdelloidea</taxon>
        <taxon>Adinetida</taxon>
        <taxon>Adinetidae</taxon>
        <taxon>Adineta</taxon>
    </lineage>
</organism>
<reference evidence="1" key="1">
    <citation type="submission" date="2021-02" db="EMBL/GenBank/DDBJ databases">
        <authorList>
            <person name="Nowell W R."/>
        </authorList>
    </citation>
    <scope>NUCLEOTIDE SEQUENCE</scope>
</reference>
<sequence>KQDLNDEVFQAIKDIEKRIIEIPKQINLGISTMCAAEEQFDSDWPNI</sequence>
<dbReference type="EMBL" id="CAJOAY010024701">
    <property type="protein sequence ID" value="CAF4377130.1"/>
    <property type="molecule type" value="Genomic_DNA"/>
</dbReference>
<evidence type="ECO:0000313" key="1">
    <source>
        <dbReference type="EMBL" id="CAF4377130.1"/>
    </source>
</evidence>
<evidence type="ECO:0000313" key="2">
    <source>
        <dbReference type="Proteomes" id="UP000663881"/>
    </source>
</evidence>
<dbReference type="Proteomes" id="UP000663881">
    <property type="component" value="Unassembled WGS sequence"/>
</dbReference>
<dbReference type="AlphaFoldDB" id="A0A820MU53"/>
<comment type="caution">
    <text evidence="1">The sequence shown here is derived from an EMBL/GenBank/DDBJ whole genome shotgun (WGS) entry which is preliminary data.</text>
</comment>
<proteinExistence type="predicted"/>
<feature type="non-terminal residue" evidence="1">
    <location>
        <position position="1"/>
    </location>
</feature>
<protein>
    <submittedName>
        <fullName evidence="1">Uncharacterized protein</fullName>
    </submittedName>
</protein>
<accession>A0A820MU53</accession>
<name>A0A820MU53_9BILA</name>